<evidence type="ECO:0008006" key="2">
    <source>
        <dbReference type="Google" id="ProtNLM"/>
    </source>
</evidence>
<name>A0A6C0E3H0_9ZZZZ</name>
<protein>
    <recommendedName>
        <fullName evidence="2">Hedgehog/Intein (Hint) domain-containing protein</fullName>
    </recommendedName>
</protein>
<reference evidence="1" key="1">
    <citation type="journal article" date="2020" name="Nature">
        <title>Giant virus diversity and host interactions through global metagenomics.</title>
        <authorList>
            <person name="Schulz F."/>
            <person name="Roux S."/>
            <person name="Paez-Espino D."/>
            <person name="Jungbluth S."/>
            <person name="Walsh D.A."/>
            <person name="Denef V.J."/>
            <person name="McMahon K.D."/>
            <person name="Konstantinidis K.T."/>
            <person name="Eloe-Fadrosh E.A."/>
            <person name="Kyrpides N.C."/>
            <person name="Woyke T."/>
        </authorList>
    </citation>
    <scope>NUCLEOTIDE SEQUENCE</scope>
    <source>
        <strain evidence="1">GVMAG-M-3300023179-114</strain>
    </source>
</reference>
<evidence type="ECO:0000313" key="1">
    <source>
        <dbReference type="EMBL" id="QHT23151.1"/>
    </source>
</evidence>
<proteinExistence type="predicted"/>
<organism evidence="1">
    <name type="scientific">viral metagenome</name>
    <dbReference type="NCBI Taxonomy" id="1070528"/>
    <lineage>
        <taxon>unclassified sequences</taxon>
        <taxon>metagenomes</taxon>
        <taxon>organismal metagenomes</taxon>
    </lineage>
</organism>
<accession>A0A6C0E3H0</accession>
<dbReference type="AlphaFoldDB" id="A0A6C0E3H0"/>
<sequence>MIGHQDMYNAASDNHNERMLYKCSREQYPELLEDLIITGHHSILVDRFKEGERAKTEKVLGDIYVTDQKYRLPACVDKRARPYKKEGIFTVYHFSLENDNDYMNYGVYANGLLVETSSKRYLRDLSGMHII</sequence>
<dbReference type="EMBL" id="MN739726">
    <property type="protein sequence ID" value="QHT23151.1"/>
    <property type="molecule type" value="Genomic_DNA"/>
</dbReference>